<feature type="transmembrane region" description="Helical" evidence="1">
    <location>
        <begin position="65"/>
        <end position="88"/>
    </location>
</feature>
<sequence>MIYFTGSSYLDWDDANDCIIPANNYLRWNAELLFRNGLFFPVIMTANLIMTAYNGDQMKSLLSFGVYLIGWVENVLIFSILCATHRFCKYNSNTIRMLNEVFRYSERMEKFLQEQNTQLNRQQILTIRKAETLVVIAAVLSFFVPIGFAGCVLHPLEPSHIMIQEWLEVTVSLKWIFIPFLLLVTAVISKAAVTVFNGIIFAFCYILLATMCITSLTPERVMTVVQPNADASQKAMIRYNVVTKCYGTLDDITVVKMYRTQQVLNVLINEIYASVLFSIHHVATLVVFVGLGLTLLKCPGEMLINSGPLIFLILVAGPAIPPFIEYWEAYEISEITDTSNAFITKCNKMLSRRSMLRKTVMSCRRLTLEAAYPFFTMTKHTFLEFVYYGIDLMITIVTGLPDLPFK</sequence>
<evidence type="ECO:0008006" key="4">
    <source>
        <dbReference type="Google" id="ProtNLM"/>
    </source>
</evidence>
<feature type="transmembrane region" description="Helical" evidence="1">
    <location>
        <begin position="175"/>
        <end position="193"/>
    </location>
</feature>
<name>A0ABP1RSI9_9HEXA</name>
<keyword evidence="1" id="KW-0812">Transmembrane</keyword>
<dbReference type="EMBL" id="CAXLJM020000104">
    <property type="protein sequence ID" value="CAL8134464.1"/>
    <property type="molecule type" value="Genomic_DNA"/>
</dbReference>
<feature type="transmembrane region" description="Helical" evidence="1">
    <location>
        <begin position="32"/>
        <end position="53"/>
    </location>
</feature>
<gene>
    <name evidence="2" type="ORF">ODALV1_LOCUS25537</name>
</gene>
<feature type="transmembrane region" description="Helical" evidence="1">
    <location>
        <begin position="271"/>
        <end position="296"/>
    </location>
</feature>
<accession>A0ABP1RSI9</accession>
<keyword evidence="3" id="KW-1185">Reference proteome</keyword>
<feature type="transmembrane region" description="Helical" evidence="1">
    <location>
        <begin position="303"/>
        <end position="324"/>
    </location>
</feature>
<reference evidence="2 3" key="1">
    <citation type="submission" date="2024-08" db="EMBL/GenBank/DDBJ databases">
        <authorList>
            <person name="Cucini C."/>
            <person name="Frati F."/>
        </authorList>
    </citation>
    <scope>NUCLEOTIDE SEQUENCE [LARGE SCALE GENOMIC DNA]</scope>
</reference>
<keyword evidence="1" id="KW-1133">Transmembrane helix</keyword>
<feature type="transmembrane region" description="Helical" evidence="1">
    <location>
        <begin position="385"/>
        <end position="405"/>
    </location>
</feature>
<organism evidence="2 3">
    <name type="scientific">Orchesella dallaii</name>
    <dbReference type="NCBI Taxonomy" id="48710"/>
    <lineage>
        <taxon>Eukaryota</taxon>
        <taxon>Metazoa</taxon>
        <taxon>Ecdysozoa</taxon>
        <taxon>Arthropoda</taxon>
        <taxon>Hexapoda</taxon>
        <taxon>Collembola</taxon>
        <taxon>Entomobryomorpha</taxon>
        <taxon>Entomobryoidea</taxon>
        <taxon>Orchesellidae</taxon>
        <taxon>Orchesellinae</taxon>
        <taxon>Orchesella</taxon>
    </lineage>
</organism>
<evidence type="ECO:0000313" key="2">
    <source>
        <dbReference type="EMBL" id="CAL8134464.1"/>
    </source>
</evidence>
<feature type="transmembrane region" description="Helical" evidence="1">
    <location>
        <begin position="200"/>
        <end position="217"/>
    </location>
</feature>
<comment type="caution">
    <text evidence="2">The sequence shown here is derived from an EMBL/GenBank/DDBJ whole genome shotgun (WGS) entry which is preliminary data.</text>
</comment>
<proteinExistence type="predicted"/>
<dbReference type="Proteomes" id="UP001642540">
    <property type="component" value="Unassembled WGS sequence"/>
</dbReference>
<evidence type="ECO:0000256" key="1">
    <source>
        <dbReference type="SAM" id="Phobius"/>
    </source>
</evidence>
<evidence type="ECO:0000313" key="3">
    <source>
        <dbReference type="Proteomes" id="UP001642540"/>
    </source>
</evidence>
<feature type="transmembrane region" description="Helical" evidence="1">
    <location>
        <begin position="133"/>
        <end position="155"/>
    </location>
</feature>
<protein>
    <recommendedName>
        <fullName evidence="4">Odorant receptor</fullName>
    </recommendedName>
</protein>
<keyword evidence="1" id="KW-0472">Membrane</keyword>